<reference evidence="2" key="1">
    <citation type="submission" date="2017-03" db="EMBL/GenBank/DDBJ databases">
        <title>Phytopthora megakarya and P. palmivora, two closely related causual agents of cacao black pod achieved similar genome size and gene model numbers by different mechanisms.</title>
        <authorList>
            <person name="Ali S."/>
            <person name="Shao J."/>
            <person name="Larry D.J."/>
            <person name="Kronmiller B."/>
            <person name="Shen D."/>
            <person name="Strem M.D."/>
            <person name="Melnick R.L."/>
            <person name="Guiltinan M.J."/>
            <person name="Tyler B.M."/>
            <person name="Meinhardt L.W."/>
            <person name="Bailey B.A."/>
        </authorList>
    </citation>
    <scope>NUCLEOTIDE SEQUENCE [LARGE SCALE GENOMIC DNA]</scope>
    <source>
        <strain evidence="2">zdho120</strain>
    </source>
</reference>
<dbReference type="Proteomes" id="UP000198211">
    <property type="component" value="Unassembled WGS sequence"/>
</dbReference>
<name>A0A225W166_9STRA</name>
<dbReference type="AlphaFoldDB" id="A0A225W166"/>
<accession>A0A225W166</accession>
<protein>
    <submittedName>
        <fullName evidence="1">Uncharacterized protein</fullName>
    </submittedName>
</protein>
<keyword evidence="2" id="KW-1185">Reference proteome</keyword>
<evidence type="ECO:0000313" key="1">
    <source>
        <dbReference type="EMBL" id="OWZ10600.1"/>
    </source>
</evidence>
<dbReference type="EMBL" id="NBNE01002396">
    <property type="protein sequence ID" value="OWZ10600.1"/>
    <property type="molecule type" value="Genomic_DNA"/>
</dbReference>
<dbReference type="OrthoDB" id="127374at2759"/>
<comment type="caution">
    <text evidence="1">The sequence shown here is derived from an EMBL/GenBank/DDBJ whole genome shotgun (WGS) entry which is preliminary data.</text>
</comment>
<sequence length="109" mass="12443">MAEYYETLESKTGADFDAHCVALRDLNNILALYLEGPDKYAHFGYHDTSTVEGTHAKMKRWLESSKGDLLTVFLKLLPWWIPTANAISYQSAKDAHTDLDTICIQLWFT</sequence>
<evidence type="ECO:0000313" key="2">
    <source>
        <dbReference type="Proteomes" id="UP000198211"/>
    </source>
</evidence>
<proteinExistence type="predicted"/>
<organism evidence="1 2">
    <name type="scientific">Phytophthora megakarya</name>
    <dbReference type="NCBI Taxonomy" id="4795"/>
    <lineage>
        <taxon>Eukaryota</taxon>
        <taxon>Sar</taxon>
        <taxon>Stramenopiles</taxon>
        <taxon>Oomycota</taxon>
        <taxon>Peronosporomycetes</taxon>
        <taxon>Peronosporales</taxon>
        <taxon>Peronosporaceae</taxon>
        <taxon>Phytophthora</taxon>
    </lineage>
</organism>
<gene>
    <name evidence="1" type="ORF">PHMEG_00016530</name>
</gene>